<sequence>MSQPLCCLSDQTFRSRTHRSEHVVSTFLETWHQAAVTTLGLFWMAFWAFALGYLISSMIQVFVTRERMRQSMGSAGAKSVGLATLFGFISSSCSFAALATTRALFAKGAGLVPSLAFLLASTNLVVELGIVIAVFLGWQFVVGEYVGGVLLILLMWILVRLTRPKKLIETARQTARQAEESDDDSGAIPDWRRLIRSREGWQRVANRFVMEWKMVWKDVTIGFTVAGIIASFVPKTFFQALFIGAGDSEPAFWQVLVQCLVGPIAAFFTFIGSMGNIPLAAVLFDNGVAFAGIMAFIFSDLVVLPVLRIQARYYGWKMALYILGIFLCVLVATAMLLHYGFIALDILPDAASGKSVTDRDYFKLDYTFFLNVSFLLLSIFLFVWRVKSRGFPTLNTDKLSEMVLLVLAILALLWLLVGSLLPV</sequence>
<keyword evidence="3" id="KW-1003">Cell membrane</keyword>
<evidence type="ECO:0000256" key="1">
    <source>
        <dbReference type="ARBA" id="ARBA00004651"/>
    </source>
</evidence>
<gene>
    <name evidence="8" type="ORF">HXX02_15515</name>
</gene>
<dbReference type="Proteomes" id="UP001205566">
    <property type="component" value="Unassembled WGS sequence"/>
</dbReference>
<feature type="transmembrane region" description="Helical" evidence="7">
    <location>
        <begin position="287"/>
        <end position="307"/>
    </location>
</feature>
<feature type="transmembrane region" description="Helical" evidence="7">
    <location>
        <begin position="142"/>
        <end position="159"/>
    </location>
</feature>
<dbReference type="Pfam" id="PF03773">
    <property type="entry name" value="ArsP_1"/>
    <property type="match status" value="1"/>
</dbReference>
<feature type="transmembrane region" description="Helical" evidence="7">
    <location>
        <begin position="75"/>
        <end position="99"/>
    </location>
</feature>
<comment type="caution">
    <text evidence="8">The sequence shown here is derived from an EMBL/GenBank/DDBJ whole genome shotgun (WGS) entry which is preliminary data.</text>
</comment>
<feature type="transmembrane region" description="Helical" evidence="7">
    <location>
        <begin position="403"/>
        <end position="421"/>
    </location>
</feature>
<comment type="subcellular location">
    <subcellularLocation>
        <location evidence="1">Cell membrane</location>
        <topology evidence="1">Multi-pass membrane protein</topology>
    </subcellularLocation>
</comment>
<protein>
    <submittedName>
        <fullName evidence="8">Permease</fullName>
    </submittedName>
</protein>
<dbReference type="PANTHER" id="PTHR42775">
    <property type="entry name" value="PERMEASE RV2963-RELATED"/>
    <property type="match status" value="1"/>
</dbReference>
<keyword evidence="6 7" id="KW-0472">Membrane</keyword>
<feature type="transmembrane region" description="Helical" evidence="7">
    <location>
        <begin position="41"/>
        <end position="63"/>
    </location>
</feature>
<organism evidence="8 9">
    <name type="scientific">Microbulbifer elongatus</name>
    <dbReference type="NCBI Taxonomy" id="86173"/>
    <lineage>
        <taxon>Bacteria</taxon>
        <taxon>Pseudomonadati</taxon>
        <taxon>Pseudomonadota</taxon>
        <taxon>Gammaproteobacteria</taxon>
        <taxon>Cellvibrionales</taxon>
        <taxon>Microbulbiferaceae</taxon>
        <taxon>Microbulbifer</taxon>
    </lineage>
</organism>
<feature type="transmembrane region" description="Helical" evidence="7">
    <location>
        <begin position="111"/>
        <end position="135"/>
    </location>
</feature>
<dbReference type="InterPro" id="IPR005524">
    <property type="entry name" value="DUF318"/>
</dbReference>
<dbReference type="EMBL" id="JACASI010000041">
    <property type="protein sequence ID" value="MCQ3830846.1"/>
    <property type="molecule type" value="Genomic_DNA"/>
</dbReference>
<evidence type="ECO:0000256" key="2">
    <source>
        <dbReference type="ARBA" id="ARBA00006386"/>
    </source>
</evidence>
<evidence type="ECO:0000256" key="3">
    <source>
        <dbReference type="ARBA" id="ARBA00022475"/>
    </source>
</evidence>
<evidence type="ECO:0000256" key="7">
    <source>
        <dbReference type="SAM" id="Phobius"/>
    </source>
</evidence>
<dbReference type="PANTHER" id="PTHR42775:SF1">
    <property type="entry name" value="PERMEASE RV2963-RELATED"/>
    <property type="match status" value="1"/>
</dbReference>
<dbReference type="InterPro" id="IPR053166">
    <property type="entry name" value="UPF0718_permease"/>
</dbReference>
<evidence type="ECO:0000256" key="5">
    <source>
        <dbReference type="ARBA" id="ARBA00022989"/>
    </source>
</evidence>
<reference evidence="8" key="1">
    <citation type="thesis" date="2020" institute="Technische Universitat Dresden" country="Dresden, Germany">
        <title>The Agarolytic System of Microbulbifer elongatus PORT2, Isolated from Batu Karas, Pangandaran West Java Indonesia.</title>
        <authorList>
            <person name="Anggraeni S.R."/>
        </authorList>
    </citation>
    <scope>NUCLEOTIDE SEQUENCE</scope>
    <source>
        <strain evidence="8">PORT2</strain>
    </source>
</reference>
<feature type="transmembrane region" description="Helical" evidence="7">
    <location>
        <begin position="255"/>
        <end position="275"/>
    </location>
</feature>
<evidence type="ECO:0000313" key="9">
    <source>
        <dbReference type="Proteomes" id="UP001205566"/>
    </source>
</evidence>
<keyword evidence="5 7" id="KW-1133">Transmembrane helix</keyword>
<evidence type="ECO:0000256" key="6">
    <source>
        <dbReference type="ARBA" id="ARBA00023136"/>
    </source>
</evidence>
<feature type="transmembrane region" description="Helical" evidence="7">
    <location>
        <begin position="219"/>
        <end position="243"/>
    </location>
</feature>
<proteinExistence type="inferred from homology"/>
<name>A0ABT1P407_9GAMM</name>
<feature type="transmembrane region" description="Helical" evidence="7">
    <location>
        <begin position="364"/>
        <end position="383"/>
    </location>
</feature>
<evidence type="ECO:0000256" key="4">
    <source>
        <dbReference type="ARBA" id="ARBA00022692"/>
    </source>
</evidence>
<evidence type="ECO:0000313" key="8">
    <source>
        <dbReference type="EMBL" id="MCQ3830846.1"/>
    </source>
</evidence>
<accession>A0ABT1P407</accession>
<keyword evidence="4 7" id="KW-0812">Transmembrane</keyword>
<feature type="transmembrane region" description="Helical" evidence="7">
    <location>
        <begin position="319"/>
        <end position="344"/>
    </location>
</feature>
<comment type="similarity">
    <text evidence="2">Belongs to the UPF0718 family.</text>
</comment>
<keyword evidence="9" id="KW-1185">Reference proteome</keyword>